<dbReference type="PANTHER" id="PTHR43434">
    <property type="entry name" value="PHOSPHOGLYCOLATE PHOSPHATASE"/>
    <property type="match status" value="1"/>
</dbReference>
<dbReference type="Gene3D" id="1.10.150.240">
    <property type="entry name" value="Putative phosphatase, domain 2"/>
    <property type="match status" value="1"/>
</dbReference>
<evidence type="ECO:0000256" key="1">
    <source>
        <dbReference type="ARBA" id="ARBA00000830"/>
    </source>
</evidence>
<dbReference type="Gene3D" id="3.40.50.1000">
    <property type="entry name" value="HAD superfamily/HAD-like"/>
    <property type="match status" value="1"/>
</dbReference>
<dbReference type="RefSeq" id="WP_184017819.1">
    <property type="nucleotide sequence ID" value="NZ_JACHFD010000007.1"/>
</dbReference>
<dbReference type="AlphaFoldDB" id="A0A840V287"/>
<evidence type="ECO:0000256" key="2">
    <source>
        <dbReference type="ARBA" id="ARBA00004818"/>
    </source>
</evidence>
<dbReference type="SFLD" id="SFLDG01129">
    <property type="entry name" value="C1.5:_HAD__Beta-PGM__Phosphata"/>
    <property type="match status" value="1"/>
</dbReference>
<dbReference type="GO" id="GO:0008967">
    <property type="term" value="F:phosphoglycolate phosphatase activity"/>
    <property type="evidence" value="ECO:0007669"/>
    <property type="project" value="UniProtKB-EC"/>
</dbReference>
<dbReference type="GO" id="GO:0006281">
    <property type="term" value="P:DNA repair"/>
    <property type="evidence" value="ECO:0007669"/>
    <property type="project" value="TreeGrafter"/>
</dbReference>
<dbReference type="SFLD" id="SFLDS00003">
    <property type="entry name" value="Haloacid_Dehalogenase"/>
    <property type="match status" value="1"/>
</dbReference>
<dbReference type="InterPro" id="IPR023198">
    <property type="entry name" value="PGP-like_dom2"/>
</dbReference>
<gene>
    <name evidence="5" type="ORF">HNR46_001790</name>
</gene>
<proteinExistence type="inferred from homology"/>
<dbReference type="Pfam" id="PF13419">
    <property type="entry name" value="HAD_2"/>
    <property type="match status" value="1"/>
</dbReference>
<comment type="pathway">
    <text evidence="2">Organic acid metabolism; glycolate biosynthesis; glycolate from 2-phosphoglycolate: step 1/1.</text>
</comment>
<evidence type="ECO:0000256" key="4">
    <source>
        <dbReference type="ARBA" id="ARBA00013078"/>
    </source>
</evidence>
<dbReference type="EMBL" id="JACHFD010000007">
    <property type="protein sequence ID" value="MBB5351553.1"/>
    <property type="molecule type" value="Genomic_DNA"/>
</dbReference>
<dbReference type="SUPFAM" id="SSF56784">
    <property type="entry name" value="HAD-like"/>
    <property type="match status" value="1"/>
</dbReference>
<keyword evidence="6" id="KW-1185">Reference proteome</keyword>
<dbReference type="InterPro" id="IPR023214">
    <property type="entry name" value="HAD_sf"/>
</dbReference>
<dbReference type="EC" id="3.1.3.18" evidence="4"/>
<keyword evidence="5" id="KW-0378">Hydrolase</keyword>
<organism evidence="5 6">
    <name type="scientific">Haloferula luteola</name>
    <dbReference type="NCBI Taxonomy" id="595692"/>
    <lineage>
        <taxon>Bacteria</taxon>
        <taxon>Pseudomonadati</taxon>
        <taxon>Verrucomicrobiota</taxon>
        <taxon>Verrucomicrobiia</taxon>
        <taxon>Verrucomicrobiales</taxon>
        <taxon>Verrucomicrobiaceae</taxon>
        <taxon>Haloferula</taxon>
    </lineage>
</organism>
<sequence length="231" mass="24803">MSRAALWLFDIDGTLVDTGGAGLVALGDAAEEVFGDRGPALDLRGATDSGLLRDYFVHFGREANDEDRERFYAFYLRRLEQHLQSGDFPSRVLPGVVELLERVAEREEVAVGLLTGNIEEGAWLKVRHFGLERFFEFGAFGCEHADRNLLGPVALAKAAAHAGRSFGAEEIVVVGDTPKDIACAAAIGARCLAVATGHVPAADLRGAWRVVEDLSDPKGWADLLEGVVEGG</sequence>
<accession>A0A840V287</accession>
<evidence type="ECO:0000313" key="6">
    <source>
        <dbReference type="Proteomes" id="UP000557717"/>
    </source>
</evidence>
<protein>
    <recommendedName>
        <fullName evidence="4">phosphoglycolate phosphatase</fullName>
        <ecNumber evidence="4">3.1.3.18</ecNumber>
    </recommendedName>
</protein>
<reference evidence="5 6" key="1">
    <citation type="submission" date="2020-08" db="EMBL/GenBank/DDBJ databases">
        <title>Genomic Encyclopedia of Type Strains, Phase IV (KMG-IV): sequencing the most valuable type-strain genomes for metagenomic binning, comparative biology and taxonomic classification.</title>
        <authorList>
            <person name="Goeker M."/>
        </authorList>
    </citation>
    <scope>NUCLEOTIDE SEQUENCE [LARGE SCALE GENOMIC DNA]</scope>
    <source>
        <strain evidence="5 6">YC6886</strain>
    </source>
</reference>
<comment type="catalytic activity">
    <reaction evidence="1">
        <text>2-phosphoglycolate + H2O = glycolate + phosphate</text>
        <dbReference type="Rhea" id="RHEA:14369"/>
        <dbReference type="ChEBI" id="CHEBI:15377"/>
        <dbReference type="ChEBI" id="CHEBI:29805"/>
        <dbReference type="ChEBI" id="CHEBI:43474"/>
        <dbReference type="ChEBI" id="CHEBI:58033"/>
        <dbReference type="EC" id="3.1.3.18"/>
    </reaction>
</comment>
<dbReference type="InterPro" id="IPR050155">
    <property type="entry name" value="HAD-like_hydrolase_sf"/>
</dbReference>
<dbReference type="Proteomes" id="UP000557717">
    <property type="component" value="Unassembled WGS sequence"/>
</dbReference>
<evidence type="ECO:0000313" key="5">
    <source>
        <dbReference type="EMBL" id="MBB5351553.1"/>
    </source>
</evidence>
<dbReference type="InterPro" id="IPR036412">
    <property type="entry name" value="HAD-like_sf"/>
</dbReference>
<dbReference type="InterPro" id="IPR041492">
    <property type="entry name" value="HAD_2"/>
</dbReference>
<comment type="caution">
    <text evidence="5">The sequence shown here is derived from an EMBL/GenBank/DDBJ whole genome shotgun (WGS) entry which is preliminary data.</text>
</comment>
<dbReference type="PANTHER" id="PTHR43434:SF1">
    <property type="entry name" value="PHOSPHOGLYCOLATE PHOSPHATASE"/>
    <property type="match status" value="1"/>
</dbReference>
<comment type="similarity">
    <text evidence="3">Belongs to the HAD-like hydrolase superfamily. CbbY/CbbZ/Gph/YieH family.</text>
</comment>
<name>A0A840V287_9BACT</name>
<evidence type="ECO:0000256" key="3">
    <source>
        <dbReference type="ARBA" id="ARBA00006171"/>
    </source>
</evidence>